<accession>A0A7T0FZX8</accession>
<proteinExistence type="predicted"/>
<protein>
    <submittedName>
        <fullName evidence="2">Uncharacterized protein</fullName>
    </submittedName>
</protein>
<feature type="region of interest" description="Disordered" evidence="1">
    <location>
        <begin position="778"/>
        <end position="808"/>
    </location>
</feature>
<sequence>MTTLIKSGLKEKFFLIPGTDQVLVYQNDVETDQLQAIVGEGRVYWERDKNNSILFDEGRLELTENRIENGFVRVYSGDPGGWKEYYLLDEKKRPVFVDGVDIIRDRSERVVACIDRDEKLAPKPHEWFYTYQSKGLVSVEGPEIRRQIALDDRGRVLGWRGDGFSHEFSYDPLGAREDVKPLSSQTFHRDTLGRIWTVKDQQGKIKTIFLWEGYRCFARIDGPIGDPVSAIFSLDPTATPIRVITQNEITRIPRDAFGEGLLDFDGVPGLFGSLTHNGLAYLPWRVLDPRVGAFCSPDPYDGSEADPRRGRDGEWAGPLPVEPDGDNRYYTVCRHDPVGRADPSGAISAGLVISDLTWSLQNNILTFFGLDWTINFLASLFTAFQVGEFGSSEGLKASDRMGAFALRRDGVLVNSGTHADTGLRDSRAFTTQHIVWATANDFILLERGRVIDPKERFEPTLYGTLLLAEPKPEDDDDKRVATPFVLVGGGGTGAALDWSRYGGPAESVAPGSLVPKFPSGGFHFNVSNDQVYRSNIDCPLTELVPGSDVALGTLQSRAVINLPTSGGAPAAGDLVLLTDSQNDMVLTKVASSTIDAGRRLIRLDDDAPSIGPQNVTLRKVNPNPATSESLSAESAVSNAFTSIGATHPYVQNDLLSFKDDGTGDITVARVEKLEARVPLDRAVPNSFTSPIQISTTSINPATLNPKRTGNDTLEFAAGKAPAVGSLGLVSGNSQNIPVRITSAPSADTVQVDTDISGASAVNDPVDFKEVTALNPIGQRNDSAEGATQITYTPSGSGQAPDGSSSTTVLRFDSGGGVAVRLVTGAPNYDAVVVDRAITGPGPWTIERYTNDSGSSDISGLTITQAASLVARPSNIVDNASALRLQLVSHSGTPPILTASASLYTNENINGNKLTVSAPPSGTGRHPANPGPGEVVLATDANGSKPLLVHKVRITPTFDRNLDVNEKDLKAVRLGTSGFVWTATRVANDIVTLGTQVAGVDMQFPRFQTGELVLVNWTDSGSQSSEYRISKVQGLTLTLEGGTAVITAAASAITVQRLIPIDPDTGDSLLAREGTRVGASPSNQITFSVWQPNAFPNTRTVGIISGDKTFPAVVTNTNQDCEITFSTNPGMTNPVDIGSLNPTATGFATRFVREGDTLLVTDDTTGLSTGANQELLVTPFVTSDVAAKSARLHPGSLLVPVDESTEIDRRQSLIDHELAHTIQYSKWGPLWFCFFPTFILELGLELGTDTDLPNYSEFQPGTIKAEGNTYTLKFTGGSLSISKNDVVQLVQGGSTKTAKVDEVNNGEFLLKPEKGQSPLPTGNIQVRKRNQNLAADVFMNIFQTTTHGGLTNITAGSLWSSVVWLISKGVYGLHRARVGTGELYPATVKTDGTELELTDDKGKQEVKAGRVSIKSENNVVVRNATKEGDVLKLDQKVTFTGTVNVANYSTHDPGSAFDWFDYYAANVITKDNPYVVKLSRPNATNMKAGIRDRVEIKYRDQSFRTNVVSVDGDDIGLEEPIPVSNSELSLRIGKVGTRDPMGNADSIVMESLGLGWMRWIFDPWGQIQVQAQPKDTWLSVFLHAVRYVMGTQNWSVLAPPFLGYVFWFRLFRESESHLTAVEQEASEESGDLYSPLGRLYGQRRKTGAYGHYNMVVGDVARYFYWPHSSEDNFVTLTNQSSPGVHVDKDEIRVIPFPDGSGTSGEPNGTLQVDPGETNPALGLSNLFVDNNATNPNQLVGSVTGPTSMEFSERGLIPTAATTQRHLGGYAAFTRPGDYRVTTRNGITGGQRGREAHEDESQNLFFDITVVDVTVKVNGIEVSEGATIDLVQTQQATVTVDVPADERAGSPRQFRTTLLRPEDGTVLRQANNRVLSAQDNNGSERVEVSRFYDFDEDKASYTDESFSRFGVHLGGDIHITVRQFVANVVDTLPLRGDSNPTSSAATDLKQGEKGFLFIPTTVVDPPELKQFDGRAPNNSDPKITISPIASPSDTIKEFIGNQGAAFEVSFEATPAVSASTPVVLETKVGSGTTATLTCSFNLVP</sequence>
<feature type="compositionally biased region" description="Basic and acidic residues" evidence="1">
    <location>
        <begin position="305"/>
        <end position="314"/>
    </location>
</feature>
<dbReference type="Proteomes" id="UP000594688">
    <property type="component" value="Chromosome"/>
</dbReference>
<name>A0A7T0FZX8_9BACT</name>
<dbReference type="KEGG" id="nli:G3M70_05220"/>
<feature type="region of interest" description="Disordered" evidence="1">
    <location>
        <begin position="298"/>
        <end position="321"/>
    </location>
</feature>
<reference evidence="2 3" key="1">
    <citation type="submission" date="2020-02" db="EMBL/GenBank/DDBJ databases">
        <title>Genomic and physiological characterization of two novel Nitrospinaceae genera.</title>
        <authorList>
            <person name="Mueller A.J."/>
            <person name="Jung M.-Y."/>
            <person name="Strachan C.R."/>
            <person name="Herbold C.W."/>
            <person name="Kirkegaard R.H."/>
            <person name="Daims H."/>
        </authorList>
    </citation>
    <scope>NUCLEOTIDE SEQUENCE [LARGE SCALE GENOMIC DNA]</scope>
    <source>
        <strain evidence="2">EB</strain>
    </source>
</reference>
<evidence type="ECO:0000256" key="1">
    <source>
        <dbReference type="SAM" id="MobiDB-lite"/>
    </source>
</evidence>
<gene>
    <name evidence="2" type="ORF">G3M70_05220</name>
</gene>
<organism evidence="2 3">
    <name type="scientific">Candidatus Nitronauta litoralis</name>
    <dbReference type="NCBI Taxonomy" id="2705533"/>
    <lineage>
        <taxon>Bacteria</taxon>
        <taxon>Pseudomonadati</taxon>
        <taxon>Nitrospinota/Tectimicrobiota group</taxon>
        <taxon>Nitrospinota</taxon>
        <taxon>Nitrospinia</taxon>
        <taxon>Nitrospinales</taxon>
        <taxon>Nitrospinaceae</taxon>
        <taxon>Candidatus Nitronauta</taxon>
    </lineage>
</organism>
<evidence type="ECO:0000313" key="2">
    <source>
        <dbReference type="EMBL" id="QPJ61323.1"/>
    </source>
</evidence>
<dbReference type="EMBL" id="CP048685">
    <property type="protein sequence ID" value="QPJ61323.1"/>
    <property type="molecule type" value="Genomic_DNA"/>
</dbReference>
<evidence type="ECO:0000313" key="3">
    <source>
        <dbReference type="Proteomes" id="UP000594688"/>
    </source>
</evidence>